<dbReference type="Gene3D" id="3.40.50.10540">
    <property type="entry name" value="Crotonobetainyl-coa:carnitine coa-transferase, domain 1"/>
    <property type="match status" value="1"/>
</dbReference>
<dbReference type="InterPro" id="IPR023606">
    <property type="entry name" value="CoA-Trfase_III_dom_1_sf"/>
</dbReference>
<dbReference type="PANTHER" id="PTHR48207">
    <property type="entry name" value="SUCCINATE--HYDROXYMETHYLGLUTARATE COA-TRANSFERASE"/>
    <property type="match status" value="1"/>
</dbReference>
<dbReference type="EMBL" id="JBHTGP010000018">
    <property type="protein sequence ID" value="MFD0689791.1"/>
    <property type="molecule type" value="Genomic_DNA"/>
</dbReference>
<dbReference type="InterPro" id="IPR044855">
    <property type="entry name" value="CoA-Trfase_III_dom3_sf"/>
</dbReference>
<proteinExistence type="predicted"/>
<dbReference type="InterPro" id="IPR050483">
    <property type="entry name" value="CoA-transferase_III_domain"/>
</dbReference>
<dbReference type="PANTHER" id="PTHR48207:SF3">
    <property type="entry name" value="SUCCINATE--HYDROXYMETHYLGLUTARATE COA-TRANSFERASE"/>
    <property type="match status" value="1"/>
</dbReference>
<sequence length="404" mass="42990">MPDRAARQTPVPAPPLAGTVVVSFEQAVSAPYCTRMLADLGAEVIKVEHPRTGDLTRWFDDAAEGMATYFVWLNRNKRSLALDCKRPEARPVLDRLLERADVVVQNLAPGSARRLGLDAATLVERYPSMVAVDISGYGTGGPLDHRRAYDLLVQAESGSCAATGRADAPAKPGIPIADIGTAMQAASGIMAALLGRARTGAGAALQVSMFDTAADFLGFALLYARYTGEERAPIGMSSPVVAPYNAYPTRDGRTVVLGTTNDAEWQRLARDLIGRPDLADDPSLATTPQRCGQRARLDEAVGAWTSTLDLADICARADAAGIGNAEFNRVTEVVDHPQLTERGRWREVGSPKGPLASLLPPIVTPAWTTPMEDVPALGEHTAAVLADLGFTPEEQDELRQAGAV</sequence>
<dbReference type="SUPFAM" id="SSF89796">
    <property type="entry name" value="CoA-transferase family III (CaiB/BaiF)"/>
    <property type="match status" value="1"/>
</dbReference>
<dbReference type="Proteomes" id="UP001597063">
    <property type="component" value="Unassembled WGS sequence"/>
</dbReference>
<dbReference type="Pfam" id="PF02515">
    <property type="entry name" value="CoA_transf_3"/>
    <property type="match status" value="1"/>
</dbReference>
<comment type="caution">
    <text evidence="2">The sequence shown here is derived from an EMBL/GenBank/DDBJ whole genome shotgun (WGS) entry which is preliminary data.</text>
</comment>
<gene>
    <name evidence="2" type="ORF">ACFQZM_35250</name>
</gene>
<organism evidence="2 3">
    <name type="scientific">Actinomadura fibrosa</name>
    <dbReference type="NCBI Taxonomy" id="111802"/>
    <lineage>
        <taxon>Bacteria</taxon>
        <taxon>Bacillati</taxon>
        <taxon>Actinomycetota</taxon>
        <taxon>Actinomycetes</taxon>
        <taxon>Streptosporangiales</taxon>
        <taxon>Thermomonosporaceae</taxon>
        <taxon>Actinomadura</taxon>
    </lineage>
</organism>
<keyword evidence="1 2" id="KW-0808">Transferase</keyword>
<dbReference type="InterPro" id="IPR003673">
    <property type="entry name" value="CoA-Trfase_fam_III"/>
</dbReference>
<dbReference type="GO" id="GO:0016740">
    <property type="term" value="F:transferase activity"/>
    <property type="evidence" value="ECO:0007669"/>
    <property type="project" value="UniProtKB-KW"/>
</dbReference>
<dbReference type="RefSeq" id="WP_131761515.1">
    <property type="nucleotide sequence ID" value="NZ_CAACUY010000171.1"/>
</dbReference>
<evidence type="ECO:0000313" key="3">
    <source>
        <dbReference type="Proteomes" id="UP001597063"/>
    </source>
</evidence>
<evidence type="ECO:0000313" key="2">
    <source>
        <dbReference type="EMBL" id="MFD0689791.1"/>
    </source>
</evidence>
<reference evidence="3" key="1">
    <citation type="journal article" date="2019" name="Int. J. Syst. Evol. Microbiol.">
        <title>The Global Catalogue of Microorganisms (GCM) 10K type strain sequencing project: providing services to taxonomists for standard genome sequencing and annotation.</title>
        <authorList>
            <consortium name="The Broad Institute Genomics Platform"/>
            <consortium name="The Broad Institute Genome Sequencing Center for Infectious Disease"/>
            <person name="Wu L."/>
            <person name="Ma J."/>
        </authorList>
    </citation>
    <scope>NUCLEOTIDE SEQUENCE [LARGE SCALE GENOMIC DNA]</scope>
    <source>
        <strain evidence="3">JCM 9371</strain>
    </source>
</reference>
<keyword evidence="3" id="KW-1185">Reference proteome</keyword>
<evidence type="ECO:0000256" key="1">
    <source>
        <dbReference type="ARBA" id="ARBA00022679"/>
    </source>
</evidence>
<accession>A0ABW2XTV6</accession>
<name>A0ABW2XTV6_9ACTN</name>
<protein>
    <submittedName>
        <fullName evidence="2">CaiB/BaiF CoA transferase family protein</fullName>
    </submittedName>
</protein>
<dbReference type="Gene3D" id="3.30.1540.10">
    <property type="entry name" value="formyl-coa transferase, domain 3"/>
    <property type="match status" value="1"/>
</dbReference>